<feature type="compositionally biased region" description="Low complexity" evidence="5">
    <location>
        <begin position="32"/>
        <end position="50"/>
    </location>
</feature>
<feature type="region of interest" description="Disordered" evidence="5">
    <location>
        <begin position="341"/>
        <end position="364"/>
    </location>
</feature>
<feature type="region of interest" description="Disordered" evidence="5">
    <location>
        <begin position="28"/>
        <end position="51"/>
    </location>
</feature>
<name>A0ABX5BF02_CRYHO</name>
<feature type="domain" description="RanBP2-type" evidence="6">
    <location>
        <begin position="542"/>
        <end position="571"/>
    </location>
</feature>
<keyword evidence="2 4" id="KW-0863">Zinc-finger</keyword>
<feature type="region of interest" description="Disordered" evidence="5">
    <location>
        <begin position="600"/>
        <end position="645"/>
    </location>
</feature>
<feature type="region of interest" description="Disordered" evidence="5">
    <location>
        <begin position="1"/>
        <end position="20"/>
    </location>
</feature>
<protein>
    <submittedName>
        <fullName evidence="7">Zinc finger RanBP2-type domain containing protein</fullName>
    </submittedName>
</protein>
<keyword evidence="8" id="KW-1185">Reference proteome</keyword>
<dbReference type="SUPFAM" id="SSF90209">
    <property type="entry name" value="Ran binding protein zinc finger-like"/>
    <property type="match status" value="1"/>
</dbReference>
<evidence type="ECO:0000313" key="7">
    <source>
        <dbReference type="EMBL" id="PPS96908.1"/>
    </source>
</evidence>
<dbReference type="PROSITE" id="PS50199">
    <property type="entry name" value="ZF_RANBP2_2"/>
    <property type="match status" value="1"/>
</dbReference>
<keyword evidence="3" id="KW-0862">Zinc</keyword>
<dbReference type="InterPro" id="IPR036443">
    <property type="entry name" value="Znf_RanBP2_sf"/>
</dbReference>
<feature type="compositionally biased region" description="Polar residues" evidence="5">
    <location>
        <begin position="725"/>
        <end position="742"/>
    </location>
</feature>
<evidence type="ECO:0000256" key="1">
    <source>
        <dbReference type="ARBA" id="ARBA00022723"/>
    </source>
</evidence>
<proteinExistence type="predicted"/>
<accession>A0ABX5BF02</accession>
<sequence length="742" mass="77421">MNSRMFATPRPRPQFANSSALGGLEFDQKQISSTSTTTTPSTSSSNSMSTPCIASIIDGTSTFGTDQNYFDEISSMIDNSHLETPQTCRLGNASHILRIPKQGVGNMGCGTIHGILGQTNCPMDISNKVLLAKEQHSSVKEHQPNGNHSTGALGGAAMMSIFSSPKSFVCTLSSTRSTSAPYTPTVVDECSPPCSLPAPPGSDPFTISGFGPESTSTDPISGDFSAPLLNYLNDGLSSDSWGSFLPYSKITDYCFENSPDNVILNGNGNCRGSSSSSSSSSTTTSGGNVNSNNSSNNNNASNSNNNSNNNININNGHGGSVTSTLPSGICSGINPSKWGGSVLPKSNGVTTPGTGSKHTTSTAATTVTATTTTTTTSSSPSSVILSSKANELLDYILMSIIKDNGHNGNVFEQASQMLSSTAALLATRFNKEVPNFQSNNNHHHSTIPSNSSNSNSGNGNWSPTTLGVGGPNFAAPTMLAHPDEFKNPSSFLKIYGDPLCGKQPSNGSQNPPLMGTLSGAPHEFQAGANGAGFANANPMKGQNGNWACCKCSNVNFPRRFRCFKCGEYRDEIGDKIVAEYAKHVYLHHLKAYRSFNNGNTSGNSGSSSTGNNNNNNNNNNNSTSTNTSSQSTLGSGSGRNGMVSNIQSSFSEGLQPVFFQRSNSNSGFIATNLPSNLNYNDSNGGHLNNSKQLNNQICPDGINNSTCSTSSSTSVSPVGSASTSCQATNKKQSSSKVMSVNL</sequence>
<feature type="compositionally biased region" description="Low complexity" evidence="5">
    <location>
        <begin position="600"/>
        <end position="634"/>
    </location>
</feature>
<feature type="compositionally biased region" description="Low complexity" evidence="5">
    <location>
        <begin position="708"/>
        <end position="724"/>
    </location>
</feature>
<evidence type="ECO:0000256" key="4">
    <source>
        <dbReference type="PROSITE-ProRule" id="PRU00322"/>
    </source>
</evidence>
<evidence type="ECO:0000313" key="8">
    <source>
        <dbReference type="Proteomes" id="UP001429100"/>
    </source>
</evidence>
<feature type="region of interest" description="Disordered" evidence="5">
    <location>
        <begin position="270"/>
        <end position="318"/>
    </location>
</feature>
<organism evidence="7 8">
    <name type="scientific">Cryptosporidium hominis</name>
    <dbReference type="NCBI Taxonomy" id="237895"/>
    <lineage>
        <taxon>Eukaryota</taxon>
        <taxon>Sar</taxon>
        <taxon>Alveolata</taxon>
        <taxon>Apicomplexa</taxon>
        <taxon>Conoidasida</taxon>
        <taxon>Coccidia</taxon>
        <taxon>Eucoccidiorida</taxon>
        <taxon>Eimeriorina</taxon>
        <taxon>Cryptosporidiidae</taxon>
        <taxon>Cryptosporidium</taxon>
    </lineage>
</organism>
<feature type="compositionally biased region" description="Low complexity" evidence="5">
    <location>
        <begin position="270"/>
        <end position="315"/>
    </location>
</feature>
<keyword evidence="1" id="KW-0479">Metal-binding</keyword>
<dbReference type="InterPro" id="IPR001876">
    <property type="entry name" value="Znf_RanBP2"/>
</dbReference>
<evidence type="ECO:0000256" key="3">
    <source>
        <dbReference type="ARBA" id="ARBA00022833"/>
    </source>
</evidence>
<comment type="caution">
    <text evidence="7">The sequence shown here is derived from an EMBL/GenBank/DDBJ whole genome shotgun (WGS) entry which is preliminary data.</text>
</comment>
<evidence type="ECO:0000256" key="5">
    <source>
        <dbReference type="SAM" id="MobiDB-lite"/>
    </source>
</evidence>
<dbReference type="SMART" id="SM00547">
    <property type="entry name" value="ZnF_RBZ"/>
    <property type="match status" value="1"/>
</dbReference>
<reference evidence="7 8" key="1">
    <citation type="submission" date="2014-11" db="EMBL/GenBank/DDBJ databases">
        <title>Comparative genomic analysis of Cryptosporidium hominis reveals occurrence of genetic recombination in virulent subtypes.</title>
        <authorList>
            <person name="Guo Y."/>
            <person name="Tang K."/>
            <person name="Frace M."/>
            <person name="Li N."/>
            <person name="Roellig D.M."/>
            <person name="Sammons S."/>
            <person name="Knipe K."/>
            <person name="Rowe L."/>
            <person name="Feng Y."/>
            <person name="Xiao L."/>
        </authorList>
    </citation>
    <scope>NUCLEOTIDE SEQUENCE [LARGE SCALE GENOMIC DNA]</scope>
    <source>
        <strain evidence="7">30976</strain>
    </source>
</reference>
<feature type="compositionally biased region" description="Polar residues" evidence="5">
    <location>
        <begin position="347"/>
        <end position="358"/>
    </location>
</feature>
<feature type="region of interest" description="Disordered" evidence="5">
    <location>
        <begin position="708"/>
        <end position="742"/>
    </location>
</feature>
<evidence type="ECO:0000259" key="6">
    <source>
        <dbReference type="PROSITE" id="PS50199"/>
    </source>
</evidence>
<feature type="compositionally biased region" description="Low complexity" evidence="5">
    <location>
        <begin position="446"/>
        <end position="465"/>
    </location>
</feature>
<dbReference type="EMBL" id="JTAI01000013">
    <property type="protein sequence ID" value="PPS96908.1"/>
    <property type="molecule type" value="Genomic_DNA"/>
</dbReference>
<evidence type="ECO:0000256" key="2">
    <source>
        <dbReference type="ARBA" id="ARBA00022771"/>
    </source>
</evidence>
<gene>
    <name evidence="7" type="ORF">GY17_00001453</name>
</gene>
<feature type="region of interest" description="Disordered" evidence="5">
    <location>
        <begin position="434"/>
        <end position="467"/>
    </location>
</feature>
<dbReference type="PROSITE" id="PS01358">
    <property type="entry name" value="ZF_RANBP2_1"/>
    <property type="match status" value="1"/>
</dbReference>
<dbReference type="Proteomes" id="UP001429100">
    <property type="component" value="Unassembled WGS sequence"/>
</dbReference>
<dbReference type="Gene3D" id="4.10.1060.10">
    <property type="entry name" value="Zinc finger, RanBP2-type"/>
    <property type="match status" value="1"/>
</dbReference>
<reference evidence="7 8" key="2">
    <citation type="submission" date="2017-10" db="EMBL/GenBank/DDBJ databases">
        <title>Consistent, comparative and evidence-based genome annotation and re-annotation for the closely-related species, Cryptosporidium parvum, C. hominis and C. tyzzeri.</title>
        <authorList>
            <person name="Baptista R.P."/>
            <person name="Li Y."/>
            <person name="Sateriale A."/>
            <person name="Striepen B."/>
            <person name="Kissinger J.C."/>
        </authorList>
    </citation>
    <scope>NUCLEOTIDE SEQUENCE [LARGE SCALE GENOMIC DNA]</scope>
    <source>
        <strain evidence="7">30976</strain>
    </source>
</reference>